<accession>A0ABT3PN50</accession>
<comment type="caution">
    <text evidence="1">The sequence shown here is derived from an EMBL/GenBank/DDBJ whole genome shotgun (WGS) entry which is preliminary data.</text>
</comment>
<dbReference type="EMBL" id="JAGGJA010000006">
    <property type="protein sequence ID" value="MCW9707203.1"/>
    <property type="molecule type" value="Genomic_DNA"/>
</dbReference>
<sequence>MNTIILRCLIAVIVFFTVWGCKTMDKSRSPESALGTDASEVDYSLIYVIHGDGNYLYHDQEGKRLQADQQQLEEAISVARQAKQGEVFIFHQQPEERFLWLFPKKDRRFLYFKNGKHIKSKKYSPENNQRHFEKEAAFYHQFRSSTTSKSVFLYYGHEIPSRKYKGYFQSRPQVNFDIEHFSAGLGLFLEDNGKFDLTVLSTCDNGTPKVVSALQGKTEYLLASPENLHLSHIDSGGLLQLEQPDNSIAEISRTIAEETYDRLTNFLQTVVTITIYDMDGIQSTAEHLLTGYQRYSAGQADLSVEQENTDCATLPFWDDDSGNWEGVEVLFKAPAFGPQANRVTHSGWGCQL</sequence>
<evidence type="ECO:0000313" key="1">
    <source>
        <dbReference type="EMBL" id="MCW9707203.1"/>
    </source>
</evidence>
<evidence type="ECO:0000313" key="2">
    <source>
        <dbReference type="Proteomes" id="UP001207918"/>
    </source>
</evidence>
<dbReference type="Proteomes" id="UP001207918">
    <property type="component" value="Unassembled WGS sequence"/>
</dbReference>
<keyword evidence="2" id="KW-1185">Reference proteome</keyword>
<organism evidence="1 2">
    <name type="scientific">Fodinibius salsisoli</name>
    <dbReference type="NCBI Taxonomy" id="2820877"/>
    <lineage>
        <taxon>Bacteria</taxon>
        <taxon>Pseudomonadati</taxon>
        <taxon>Balneolota</taxon>
        <taxon>Balneolia</taxon>
        <taxon>Balneolales</taxon>
        <taxon>Balneolaceae</taxon>
        <taxon>Fodinibius</taxon>
    </lineage>
</organism>
<name>A0ABT3PN50_9BACT</name>
<gene>
    <name evidence="1" type="ORF">J6I44_10070</name>
</gene>
<proteinExistence type="predicted"/>
<reference evidence="1 2" key="1">
    <citation type="submission" date="2021-03" db="EMBL/GenBank/DDBJ databases">
        <title>Aliifodinibius sp. nov., a new bacterium isolated from saline soil.</title>
        <authorList>
            <person name="Galisteo C."/>
            <person name="De La Haba R."/>
            <person name="Sanchez-Porro C."/>
            <person name="Ventosa A."/>
        </authorList>
    </citation>
    <scope>NUCLEOTIDE SEQUENCE [LARGE SCALE GENOMIC DNA]</scope>
    <source>
        <strain evidence="1 2">1BSP15-2V2</strain>
    </source>
</reference>
<protein>
    <submittedName>
        <fullName evidence="1">Uncharacterized protein</fullName>
    </submittedName>
</protein>